<gene>
    <name evidence="1" type="ORF">MM239_15275</name>
</gene>
<organism evidence="1 2">
    <name type="scientific">Belliella filtrata</name>
    <dbReference type="NCBI Taxonomy" id="2923435"/>
    <lineage>
        <taxon>Bacteria</taxon>
        <taxon>Pseudomonadati</taxon>
        <taxon>Bacteroidota</taxon>
        <taxon>Cytophagia</taxon>
        <taxon>Cytophagales</taxon>
        <taxon>Cyclobacteriaceae</taxon>
        <taxon>Belliella</taxon>
    </lineage>
</organism>
<comment type="caution">
    <text evidence="1">The sequence shown here is derived from an EMBL/GenBank/DDBJ whole genome shotgun (WGS) entry which is preliminary data.</text>
</comment>
<dbReference type="RefSeq" id="WP_241349130.1">
    <property type="nucleotide sequence ID" value="NZ_JAKZGP010000046.1"/>
</dbReference>
<dbReference type="Pfam" id="PF26421">
    <property type="entry name" value="Avidin_like"/>
    <property type="match status" value="1"/>
</dbReference>
<evidence type="ECO:0000313" key="1">
    <source>
        <dbReference type="EMBL" id="MCH7410768.1"/>
    </source>
</evidence>
<proteinExistence type="predicted"/>
<sequence length="113" mass="12631">MINYHNKKFKAISNSTNGEVSSQMVFHYIQVGNILTCEYAGGRIIKGHLIGLVDDIGNIDMRYHQVNDSGVIMTGTCKSTPEILSNGKIRLLEKWHWTCQDFSAGESILEELG</sequence>
<reference evidence="1" key="1">
    <citation type="submission" date="2022-03" db="EMBL/GenBank/DDBJ databases">
        <title>De novo assembled genomes of Belliella spp. (Cyclobacteriaceae) strains.</title>
        <authorList>
            <person name="Szabo A."/>
            <person name="Korponai K."/>
            <person name="Felfoldi T."/>
        </authorList>
    </citation>
    <scope>NUCLEOTIDE SEQUENCE</scope>
    <source>
        <strain evidence="1">DSM 111904</strain>
    </source>
</reference>
<dbReference type="InterPro" id="IPR058595">
    <property type="entry name" value="Avidin-like"/>
</dbReference>
<dbReference type="EMBL" id="JAKZGP010000046">
    <property type="protein sequence ID" value="MCH7410768.1"/>
    <property type="molecule type" value="Genomic_DNA"/>
</dbReference>
<evidence type="ECO:0000313" key="2">
    <source>
        <dbReference type="Proteomes" id="UP001165489"/>
    </source>
</evidence>
<accession>A0ABS9V467</accession>
<protein>
    <submittedName>
        <fullName evidence="1">N-acetylglutamate synthase</fullName>
    </submittedName>
</protein>
<name>A0ABS9V467_9BACT</name>
<dbReference type="Proteomes" id="UP001165489">
    <property type="component" value="Unassembled WGS sequence"/>
</dbReference>
<keyword evidence="2" id="KW-1185">Reference proteome</keyword>